<evidence type="ECO:0000313" key="3">
    <source>
        <dbReference type="EMBL" id="MBB4020292.1"/>
    </source>
</evidence>
<organism evidence="3 4">
    <name type="scientific">Actibacterium naphthalenivorans</name>
    <dbReference type="NCBI Taxonomy" id="1614693"/>
    <lineage>
        <taxon>Bacteria</taxon>
        <taxon>Pseudomonadati</taxon>
        <taxon>Pseudomonadota</taxon>
        <taxon>Alphaproteobacteria</taxon>
        <taxon>Rhodobacterales</taxon>
        <taxon>Roseobacteraceae</taxon>
        <taxon>Actibacterium</taxon>
    </lineage>
</organism>
<dbReference type="RefSeq" id="WP_054538544.1">
    <property type="nucleotide sequence ID" value="NZ_JACIEQ010000001.1"/>
</dbReference>
<proteinExistence type="predicted"/>
<feature type="transmembrane region" description="Helical" evidence="1">
    <location>
        <begin position="193"/>
        <end position="214"/>
    </location>
</feature>
<dbReference type="Pfam" id="PF00487">
    <property type="entry name" value="FA_desaturase"/>
    <property type="match status" value="1"/>
</dbReference>
<feature type="transmembrane region" description="Helical" evidence="1">
    <location>
        <begin position="34"/>
        <end position="54"/>
    </location>
</feature>
<protein>
    <submittedName>
        <fullName evidence="3">Fatty acid desaturase</fullName>
    </submittedName>
</protein>
<dbReference type="GO" id="GO:0016020">
    <property type="term" value="C:membrane"/>
    <property type="evidence" value="ECO:0007669"/>
    <property type="project" value="GOC"/>
</dbReference>
<dbReference type="GO" id="GO:0046513">
    <property type="term" value="P:ceramide biosynthetic process"/>
    <property type="evidence" value="ECO:0007669"/>
    <property type="project" value="TreeGrafter"/>
</dbReference>
<dbReference type="AlphaFoldDB" id="A0A840C8D2"/>
<gene>
    <name evidence="3" type="ORF">GGR17_000083</name>
</gene>
<dbReference type="InterPro" id="IPR005804">
    <property type="entry name" value="FA_desaturase_dom"/>
</dbReference>
<dbReference type="PANTHER" id="PTHR12879:SF8">
    <property type="entry name" value="SPHINGOLIPID DELTA(4)-DESATURASE DES1"/>
    <property type="match status" value="1"/>
</dbReference>
<dbReference type="Proteomes" id="UP000585681">
    <property type="component" value="Unassembled WGS sequence"/>
</dbReference>
<dbReference type="CDD" id="cd03511">
    <property type="entry name" value="Rhizopine-oxygenase-like"/>
    <property type="match status" value="1"/>
</dbReference>
<keyword evidence="1" id="KW-1133">Transmembrane helix</keyword>
<keyword evidence="1" id="KW-0472">Membrane</keyword>
<comment type="caution">
    <text evidence="3">The sequence shown here is derived from an EMBL/GenBank/DDBJ whole genome shotgun (WGS) entry which is preliminary data.</text>
</comment>
<evidence type="ECO:0000313" key="4">
    <source>
        <dbReference type="Proteomes" id="UP000585681"/>
    </source>
</evidence>
<accession>A0A840C8D2</accession>
<dbReference type="InterPro" id="IPR039393">
    <property type="entry name" value="Rhizopine-oxygenase-like"/>
</dbReference>
<feature type="domain" description="Fatty acid desaturase" evidence="2">
    <location>
        <begin position="58"/>
        <end position="288"/>
    </location>
</feature>
<evidence type="ECO:0000259" key="2">
    <source>
        <dbReference type="Pfam" id="PF00487"/>
    </source>
</evidence>
<dbReference type="PANTHER" id="PTHR12879">
    <property type="entry name" value="SPHINGOLIPID DELTA 4 DESATURASE/C-4 HYDROXYLASE PROTEIN DES2"/>
    <property type="match status" value="1"/>
</dbReference>
<name>A0A840C8D2_9RHOB</name>
<dbReference type="GO" id="GO:0042284">
    <property type="term" value="F:sphingolipid delta-4 desaturase activity"/>
    <property type="evidence" value="ECO:0007669"/>
    <property type="project" value="TreeGrafter"/>
</dbReference>
<reference evidence="3" key="1">
    <citation type="submission" date="2020-08" db="EMBL/GenBank/DDBJ databases">
        <title>Genomic Encyclopedia of Type Strains, Phase IV (KMG-IV): sequencing the most valuable type-strain genomes for metagenomic binning, comparative biology and taxonomic classification.</title>
        <authorList>
            <person name="Goeker M."/>
        </authorList>
    </citation>
    <scope>NUCLEOTIDE SEQUENCE [LARGE SCALE GENOMIC DNA]</scope>
    <source>
        <strain evidence="3">DSM 105040</strain>
    </source>
</reference>
<keyword evidence="4" id="KW-1185">Reference proteome</keyword>
<dbReference type="EMBL" id="JACIEQ010000001">
    <property type="protein sequence ID" value="MBB4020292.1"/>
    <property type="molecule type" value="Genomic_DNA"/>
</dbReference>
<keyword evidence="1" id="KW-0812">Transmembrane</keyword>
<evidence type="ECO:0000256" key="1">
    <source>
        <dbReference type="SAM" id="Phobius"/>
    </source>
</evidence>
<sequence length="325" mass="37740">MTTAVLTPITQALNEGALTRQELKALMRRSNWPAFRRLAVWIVALCVTGTLVWLSMGTWLVWPAMFVHGILMVHHFSLQHECVHYTPFKTRWLNDVAGNACGFIIALPHQYFRYEHCDHHTHTQLKGYDPELIELPISLWNYLWYISSVPYWSAKIKEFSRHIAGRMSDGDKVFVPKEAYNAVFWEARIMAGLYAAILILCLATGWWAPLWYWWLPVLLGEPVMRWIRLTEHVGRPNVRDMRENTRTNLISAPLAFLSWNMNYHAEHHYAASVPFHALPKLHKKLEGYVYVEPRGYLGAHIDIISQLIGRRPRSDKTQEQEIAGA</sequence>